<evidence type="ECO:0000256" key="1">
    <source>
        <dbReference type="ARBA" id="ARBA00022763"/>
    </source>
</evidence>
<feature type="region of interest" description="Disordered" evidence="4">
    <location>
        <begin position="275"/>
        <end position="294"/>
    </location>
</feature>
<evidence type="ECO:0000313" key="6">
    <source>
        <dbReference type="EMBL" id="SFB27634.1"/>
    </source>
</evidence>
<keyword evidence="6" id="KW-0540">Nuclease</keyword>
<keyword evidence="7" id="KW-1185">Reference proteome</keyword>
<dbReference type="AlphaFoldDB" id="A0A1I0ZPI1"/>
<gene>
    <name evidence="6" type="ORF">SAMN05421867_11244</name>
</gene>
<dbReference type="RefSeq" id="WP_239078787.1">
    <property type="nucleotide sequence ID" value="NZ_BONM01000009.1"/>
</dbReference>
<protein>
    <submittedName>
        <fullName evidence="6">Putative RecB family exonuclease</fullName>
    </submittedName>
</protein>
<evidence type="ECO:0000256" key="3">
    <source>
        <dbReference type="ARBA" id="ARBA00023204"/>
    </source>
</evidence>
<keyword evidence="2" id="KW-0347">Helicase</keyword>
<dbReference type="STRING" id="988821.SAMN05421867_11244"/>
<proteinExistence type="predicted"/>
<sequence>MTIDAPVRPDLDAGPARRPGLSPSRAGDFQRCPLLFRYRSVDRLPEPASPAAARGTLVHAVLEDLFDLPAAERTPAAARAMVAGRWEQLLLEDPRCTALFDDPAALSAWLRSAEALLDTYFRLEDPTRLEPSERELAVLHDLEDGPQLRGIVDRVDVAPNGWVRVVDYKTGRSPSPGFEASALFQMRFYALVLWRTRGVVPKLLQLEYLGDGTVVRHEPTEAELLVLEQRVRAVWAAVQEAARTGRWEARPSRLCDWCSFRDRCPSFGGTVVPPDPDAVEHATGVRPLDAAPAA</sequence>
<evidence type="ECO:0000313" key="7">
    <source>
        <dbReference type="Proteomes" id="UP000199012"/>
    </source>
</evidence>
<organism evidence="6 7">
    <name type="scientific">Cellulomonas marina</name>
    <dbReference type="NCBI Taxonomy" id="988821"/>
    <lineage>
        <taxon>Bacteria</taxon>
        <taxon>Bacillati</taxon>
        <taxon>Actinomycetota</taxon>
        <taxon>Actinomycetes</taxon>
        <taxon>Micrococcales</taxon>
        <taxon>Cellulomonadaceae</taxon>
        <taxon>Cellulomonas</taxon>
    </lineage>
</organism>
<accession>A0A1I0ZPI1</accession>
<dbReference type="InterPro" id="IPR011604">
    <property type="entry name" value="PDDEXK-like_dom_sf"/>
</dbReference>
<keyword evidence="2" id="KW-0547">Nucleotide-binding</keyword>
<keyword evidence="6" id="KW-0378">Hydrolase</keyword>
<dbReference type="SUPFAM" id="SSF52980">
    <property type="entry name" value="Restriction endonuclease-like"/>
    <property type="match status" value="1"/>
</dbReference>
<keyword evidence="1" id="KW-0227">DNA damage</keyword>
<keyword evidence="3" id="KW-0234">DNA repair</keyword>
<feature type="region of interest" description="Disordered" evidence="4">
    <location>
        <begin position="1"/>
        <end position="25"/>
    </location>
</feature>
<feature type="domain" description="PD-(D/E)XK endonuclease-like" evidence="5">
    <location>
        <begin position="21"/>
        <end position="265"/>
    </location>
</feature>
<dbReference type="Gene3D" id="3.90.320.10">
    <property type="match status" value="1"/>
</dbReference>
<dbReference type="Proteomes" id="UP000199012">
    <property type="component" value="Unassembled WGS sequence"/>
</dbReference>
<reference evidence="6 7" key="1">
    <citation type="submission" date="2016-10" db="EMBL/GenBank/DDBJ databases">
        <authorList>
            <person name="de Groot N.N."/>
        </authorList>
    </citation>
    <scope>NUCLEOTIDE SEQUENCE [LARGE SCALE GENOMIC DNA]</scope>
    <source>
        <strain evidence="6 7">CGMCC 4.6945</strain>
    </source>
</reference>
<name>A0A1I0ZPI1_9CELL</name>
<keyword evidence="6" id="KW-0269">Exonuclease</keyword>
<dbReference type="Pfam" id="PF12705">
    <property type="entry name" value="PDDEXK_1"/>
    <property type="match status" value="1"/>
</dbReference>
<evidence type="ECO:0000256" key="4">
    <source>
        <dbReference type="SAM" id="MobiDB-lite"/>
    </source>
</evidence>
<dbReference type="InterPro" id="IPR011335">
    <property type="entry name" value="Restrct_endonuc-II-like"/>
</dbReference>
<evidence type="ECO:0000259" key="5">
    <source>
        <dbReference type="Pfam" id="PF12705"/>
    </source>
</evidence>
<evidence type="ECO:0000256" key="2">
    <source>
        <dbReference type="ARBA" id="ARBA00022806"/>
    </source>
</evidence>
<keyword evidence="2" id="KW-0067">ATP-binding</keyword>
<dbReference type="InterPro" id="IPR038726">
    <property type="entry name" value="PDDEXK_AddAB-type"/>
</dbReference>
<dbReference type="GO" id="GO:0004527">
    <property type="term" value="F:exonuclease activity"/>
    <property type="evidence" value="ECO:0007669"/>
    <property type="project" value="UniProtKB-KW"/>
</dbReference>
<dbReference type="EMBL" id="FOKA01000012">
    <property type="protein sequence ID" value="SFB27634.1"/>
    <property type="molecule type" value="Genomic_DNA"/>
</dbReference>
<dbReference type="GO" id="GO:0006281">
    <property type="term" value="P:DNA repair"/>
    <property type="evidence" value="ECO:0007669"/>
    <property type="project" value="UniProtKB-KW"/>
</dbReference>
<dbReference type="GO" id="GO:0004386">
    <property type="term" value="F:helicase activity"/>
    <property type="evidence" value="ECO:0007669"/>
    <property type="project" value="UniProtKB-KW"/>
</dbReference>